<evidence type="ECO:0000313" key="2">
    <source>
        <dbReference type="Proteomes" id="UP000219215"/>
    </source>
</evidence>
<proteinExistence type="predicted"/>
<reference evidence="2" key="1">
    <citation type="submission" date="2017-09" db="EMBL/GenBank/DDBJ databases">
        <authorList>
            <person name="Regsiter A."/>
            <person name="William W."/>
        </authorList>
    </citation>
    <scope>NUCLEOTIDE SEQUENCE [LARGE SCALE GENOMIC DNA]</scope>
    <source>
        <strain evidence="2">500-1</strain>
    </source>
</reference>
<accession>A0A2C8F6H3</accession>
<dbReference type="Gene3D" id="2.30.110.10">
    <property type="entry name" value="Electron Transport, Fmn-binding Protein, Chain A"/>
    <property type="match status" value="1"/>
</dbReference>
<protein>
    <submittedName>
        <fullName evidence="1">Pyridoxamine 5'-phosphate oxidase</fullName>
    </submittedName>
</protein>
<dbReference type="KEGG" id="pprf:DPRO_1111"/>
<dbReference type="AlphaFoldDB" id="A0A2C8F6H3"/>
<dbReference type="Proteomes" id="UP000219215">
    <property type="component" value="Chromosome DPRO"/>
</dbReference>
<gene>
    <name evidence="1" type="ORF">DPRO_1111</name>
</gene>
<dbReference type="OrthoDB" id="5396728at2"/>
<dbReference type="EMBL" id="LT907975">
    <property type="protein sequence ID" value="SOB57996.1"/>
    <property type="molecule type" value="Genomic_DNA"/>
</dbReference>
<organism evidence="1 2">
    <name type="scientific">Pseudodesulfovibrio profundus</name>
    <dbReference type="NCBI Taxonomy" id="57320"/>
    <lineage>
        <taxon>Bacteria</taxon>
        <taxon>Pseudomonadati</taxon>
        <taxon>Thermodesulfobacteriota</taxon>
        <taxon>Desulfovibrionia</taxon>
        <taxon>Desulfovibrionales</taxon>
        <taxon>Desulfovibrionaceae</taxon>
    </lineage>
</organism>
<sequence>MSELREYFDNTKGFGVLSTADANGEVNAAVYSRPHVMDDGSLAIVMNDRLSHSNVVATQKAHFLFRENSSGYKGKRLSLTMLREEEDTELLFELCRRCKIDEEQPTKRRFLVFFRVDKELPLIGS</sequence>
<dbReference type="InterPro" id="IPR012349">
    <property type="entry name" value="Split_barrel_FMN-bd"/>
</dbReference>
<keyword evidence="2" id="KW-1185">Reference proteome</keyword>
<evidence type="ECO:0000313" key="1">
    <source>
        <dbReference type="EMBL" id="SOB57996.1"/>
    </source>
</evidence>
<name>A0A2C8F6H3_9BACT</name>
<dbReference type="RefSeq" id="WP_097011151.1">
    <property type="nucleotide sequence ID" value="NZ_LT907975.1"/>
</dbReference>